<evidence type="ECO:0000313" key="1">
    <source>
        <dbReference type="EMBL" id="KAB2683316.1"/>
    </source>
</evidence>
<dbReference type="AlphaFoldDB" id="A0A6L3YJZ7"/>
<comment type="caution">
    <text evidence="1">The sequence shown here is derived from an EMBL/GenBank/DDBJ whole genome shotgun (WGS) entry which is preliminary data.</text>
</comment>
<dbReference type="SFLD" id="SFLDG01129">
    <property type="entry name" value="C1.5:_HAD__Beta-PGM__Phosphata"/>
    <property type="match status" value="1"/>
</dbReference>
<dbReference type="NCBIfam" id="TIGR01509">
    <property type="entry name" value="HAD-SF-IA-v3"/>
    <property type="match status" value="1"/>
</dbReference>
<proteinExistence type="predicted"/>
<dbReference type="InterPro" id="IPR041492">
    <property type="entry name" value="HAD_2"/>
</dbReference>
<dbReference type="Proteomes" id="UP000481643">
    <property type="component" value="Unassembled WGS sequence"/>
</dbReference>
<reference evidence="1 2" key="1">
    <citation type="submission" date="2019-09" db="EMBL/GenBank/DDBJ databases">
        <title>Taxonomic organization of the family Brucellaceae based on a phylogenomic approach.</title>
        <authorList>
            <person name="Leclercq S."/>
            <person name="Cloeckaert A."/>
            <person name="Zygmunt M.S."/>
        </authorList>
    </citation>
    <scope>NUCLEOTIDE SEQUENCE [LARGE SCALE GENOMIC DNA]</scope>
    <source>
        <strain evidence="1 2">WS1830</strain>
    </source>
</reference>
<sequence length="215" mass="23264">MTISFSGVLLDLDGLLLDTERLQVEIGPAVLRSLGHEMEPAFFHRLVGIPQAENARLISMELGTAIDAVALDAAWNEAFYARMQEGIPVRPGVGDFLDALDRMHLPRAIATNGVTARAEWKLEQTGLLGRIDAVIGIDQVERGKPAPDVYIEAARRLGLYASQCVALDDSDLGVRAALEAGVKTVIQVPDMVPSRDFLAHHQAESLDSARAILGF</sequence>
<accession>A0A6L3YJZ7</accession>
<dbReference type="InterPro" id="IPR036412">
    <property type="entry name" value="HAD-like_sf"/>
</dbReference>
<dbReference type="InterPro" id="IPR006439">
    <property type="entry name" value="HAD-SF_hydro_IA"/>
</dbReference>
<dbReference type="Gene3D" id="1.10.150.240">
    <property type="entry name" value="Putative phosphatase, domain 2"/>
    <property type="match status" value="1"/>
</dbReference>
<dbReference type="Gene3D" id="3.40.50.1000">
    <property type="entry name" value="HAD superfamily/HAD-like"/>
    <property type="match status" value="1"/>
</dbReference>
<dbReference type="PANTHER" id="PTHR18901:SF38">
    <property type="entry name" value="PSEUDOURIDINE-5'-PHOSPHATASE"/>
    <property type="match status" value="1"/>
</dbReference>
<protein>
    <submittedName>
        <fullName evidence="1">HAD family phosphatase</fullName>
    </submittedName>
</protein>
<dbReference type="PRINTS" id="PR00413">
    <property type="entry name" value="HADHALOGNASE"/>
</dbReference>
<dbReference type="InterPro" id="IPR023198">
    <property type="entry name" value="PGP-like_dom2"/>
</dbReference>
<dbReference type="SUPFAM" id="SSF56784">
    <property type="entry name" value="HAD-like"/>
    <property type="match status" value="1"/>
</dbReference>
<evidence type="ECO:0000313" key="2">
    <source>
        <dbReference type="Proteomes" id="UP000481643"/>
    </source>
</evidence>
<gene>
    <name evidence="1" type="ORF">F9L08_15845</name>
</gene>
<name>A0A6L3YJZ7_9HYPH</name>
<dbReference type="InterPro" id="IPR023214">
    <property type="entry name" value="HAD_sf"/>
</dbReference>
<dbReference type="RefSeq" id="WP_151652293.1">
    <property type="nucleotide sequence ID" value="NZ_WBVX01000016.1"/>
</dbReference>
<dbReference type="Pfam" id="PF13419">
    <property type="entry name" value="HAD_2"/>
    <property type="match status" value="1"/>
</dbReference>
<dbReference type="EMBL" id="WBVX01000016">
    <property type="protein sequence ID" value="KAB2683316.1"/>
    <property type="molecule type" value="Genomic_DNA"/>
</dbReference>
<dbReference type="PANTHER" id="PTHR18901">
    <property type="entry name" value="2-DEOXYGLUCOSE-6-PHOSPHATE PHOSPHATASE 2"/>
    <property type="match status" value="1"/>
</dbReference>
<dbReference type="SFLD" id="SFLDS00003">
    <property type="entry name" value="Haloacid_Dehalogenase"/>
    <property type="match status" value="1"/>
</dbReference>
<organism evidence="1 2">
    <name type="scientific">Brucella tritici</name>
    <dbReference type="NCBI Taxonomy" id="94626"/>
    <lineage>
        <taxon>Bacteria</taxon>
        <taxon>Pseudomonadati</taxon>
        <taxon>Pseudomonadota</taxon>
        <taxon>Alphaproteobacteria</taxon>
        <taxon>Hyphomicrobiales</taxon>
        <taxon>Brucellaceae</taxon>
        <taxon>Brucella/Ochrobactrum group</taxon>
        <taxon>Brucella</taxon>
    </lineage>
</organism>